<name>A0A5C6BHC5_9BACT</name>
<reference evidence="1 2" key="1">
    <citation type="journal article" date="2020" name="Antonie Van Leeuwenhoek">
        <title>Rhodopirellula heiligendammensis sp. nov., Rhodopirellula pilleata sp. nov., and Rhodopirellula solitaria sp. nov. isolated from natural or artificial marine surfaces in Northern Germany and California, USA, and emended description of the genus Rhodopirellula.</title>
        <authorList>
            <person name="Kallscheuer N."/>
            <person name="Wiegand S."/>
            <person name="Jogler M."/>
            <person name="Boedeker C."/>
            <person name="Peeters S.H."/>
            <person name="Rast P."/>
            <person name="Heuer A."/>
            <person name="Jetten M.S.M."/>
            <person name="Rohde M."/>
            <person name="Jogler C."/>
        </authorList>
    </citation>
    <scope>NUCLEOTIDE SEQUENCE [LARGE SCALE GENOMIC DNA]</scope>
    <source>
        <strain evidence="1 2">Poly21</strain>
    </source>
</reference>
<sequence>MMNSLLERTQPTDGCECGSPYPRRIGCWPEELACDSHEKTNLDATQLPGNVALERRTKS</sequence>
<dbReference type="Proteomes" id="UP000319908">
    <property type="component" value="Unassembled WGS sequence"/>
</dbReference>
<dbReference type="EMBL" id="SJPU01000003">
    <property type="protein sequence ID" value="TWU10706.1"/>
    <property type="molecule type" value="Genomic_DNA"/>
</dbReference>
<keyword evidence="2" id="KW-1185">Reference proteome</keyword>
<evidence type="ECO:0000313" key="2">
    <source>
        <dbReference type="Proteomes" id="UP000319908"/>
    </source>
</evidence>
<evidence type="ECO:0000313" key="1">
    <source>
        <dbReference type="EMBL" id="TWU10706.1"/>
    </source>
</evidence>
<proteinExistence type="predicted"/>
<gene>
    <name evidence="1" type="ORF">Poly21_46120</name>
</gene>
<comment type="caution">
    <text evidence="1">The sequence shown here is derived from an EMBL/GenBank/DDBJ whole genome shotgun (WGS) entry which is preliminary data.</text>
</comment>
<dbReference type="AlphaFoldDB" id="A0A5C6BHC5"/>
<accession>A0A5C6BHC5</accession>
<organism evidence="1 2">
    <name type="scientific">Allorhodopirellula heiligendammensis</name>
    <dbReference type="NCBI Taxonomy" id="2714739"/>
    <lineage>
        <taxon>Bacteria</taxon>
        <taxon>Pseudomonadati</taxon>
        <taxon>Planctomycetota</taxon>
        <taxon>Planctomycetia</taxon>
        <taxon>Pirellulales</taxon>
        <taxon>Pirellulaceae</taxon>
        <taxon>Allorhodopirellula</taxon>
    </lineage>
</organism>
<protein>
    <submittedName>
        <fullName evidence="1">Uncharacterized protein</fullName>
    </submittedName>
</protein>